<feature type="transmembrane region" description="Helical" evidence="7">
    <location>
        <begin position="254"/>
        <end position="272"/>
    </location>
</feature>
<feature type="transmembrane region" description="Helical" evidence="7">
    <location>
        <begin position="9"/>
        <end position="26"/>
    </location>
</feature>
<evidence type="ECO:0000256" key="3">
    <source>
        <dbReference type="ARBA" id="ARBA00022475"/>
    </source>
</evidence>
<keyword evidence="6 7" id="KW-0472">Membrane</keyword>
<protein>
    <submittedName>
        <fullName evidence="9">Acyltransferase family protein</fullName>
    </submittedName>
</protein>
<evidence type="ECO:0000313" key="9">
    <source>
        <dbReference type="EMBL" id="MFC3884785.1"/>
    </source>
</evidence>
<proteinExistence type="inferred from homology"/>
<feature type="transmembrane region" description="Helical" evidence="7">
    <location>
        <begin position="46"/>
        <end position="69"/>
    </location>
</feature>
<dbReference type="Proteomes" id="UP001595752">
    <property type="component" value="Unassembled WGS sequence"/>
</dbReference>
<keyword evidence="3" id="KW-1003">Cell membrane</keyword>
<organism evidence="9 10">
    <name type="scientific">Bacillus songklensis</name>
    <dbReference type="NCBI Taxonomy" id="1069116"/>
    <lineage>
        <taxon>Bacteria</taxon>
        <taxon>Bacillati</taxon>
        <taxon>Bacillota</taxon>
        <taxon>Bacilli</taxon>
        <taxon>Bacillales</taxon>
        <taxon>Bacillaceae</taxon>
        <taxon>Bacillus</taxon>
    </lineage>
</organism>
<feature type="transmembrane region" description="Helical" evidence="7">
    <location>
        <begin position="90"/>
        <end position="108"/>
    </location>
</feature>
<dbReference type="GO" id="GO:0016746">
    <property type="term" value="F:acyltransferase activity"/>
    <property type="evidence" value="ECO:0007669"/>
    <property type="project" value="UniProtKB-KW"/>
</dbReference>
<keyword evidence="10" id="KW-1185">Reference proteome</keyword>
<feature type="transmembrane region" description="Helical" evidence="7">
    <location>
        <begin position="160"/>
        <end position="178"/>
    </location>
</feature>
<feature type="transmembrane region" description="Helical" evidence="7">
    <location>
        <begin position="284"/>
        <end position="303"/>
    </location>
</feature>
<feature type="transmembrane region" description="Helical" evidence="7">
    <location>
        <begin position="134"/>
        <end position="153"/>
    </location>
</feature>
<evidence type="ECO:0000259" key="8">
    <source>
        <dbReference type="Pfam" id="PF01757"/>
    </source>
</evidence>
<dbReference type="PANTHER" id="PTHR40074:SF2">
    <property type="entry name" value="O-ACETYLTRANSFERASE WECH"/>
    <property type="match status" value="1"/>
</dbReference>
<sequence length="363" mass="41753">MEISKNDTKTLKGVAILFMLLLHLFGRKEINGLYEVFPIINGVPLIYYLGLFGDACVPIYCFASGYGLFVVHSREQKSNVMKNFARIFKLLINFWIVLVLFVGIGFLAGKAESFPGSLAEFLLNFFVLSNSYNGAWWFLQTYIILVLLAPLLVKFVRKYNSIMLLFLSGIIYLVSYVQRIKHVFDFGDHTILNMFVNTMVLVGTSLLPFMIGTIFAKEKVYSKLYNKFYSYSYKNILCFIGIVMLVIIHSLYESMIIAPFTAIAFICFFNLMDKSRFIQKVFTFFGDHSTNIWLTHMFFYMSIFPELTFAPKYPILIFAWLLILCLISSSVINSIYKPIIRLVDKRASNRPKDSSSVVGQKTI</sequence>
<evidence type="ECO:0000256" key="7">
    <source>
        <dbReference type="SAM" id="Phobius"/>
    </source>
</evidence>
<gene>
    <name evidence="9" type="ORF">ACFOU2_15450</name>
</gene>
<evidence type="ECO:0000313" key="10">
    <source>
        <dbReference type="Proteomes" id="UP001595752"/>
    </source>
</evidence>
<keyword evidence="9" id="KW-0012">Acyltransferase</keyword>
<feature type="transmembrane region" description="Helical" evidence="7">
    <location>
        <begin position="190"/>
        <end position="216"/>
    </location>
</feature>
<dbReference type="PANTHER" id="PTHR40074">
    <property type="entry name" value="O-ACETYLTRANSFERASE WECH"/>
    <property type="match status" value="1"/>
</dbReference>
<evidence type="ECO:0000256" key="6">
    <source>
        <dbReference type="ARBA" id="ARBA00023136"/>
    </source>
</evidence>
<dbReference type="RefSeq" id="WP_377916596.1">
    <property type="nucleotide sequence ID" value="NZ_JBHRZT010000067.1"/>
</dbReference>
<comment type="similarity">
    <text evidence="2">Belongs to the acyltransferase 3 family.</text>
</comment>
<comment type="caution">
    <text evidence="9">The sequence shown here is derived from an EMBL/GenBank/DDBJ whole genome shotgun (WGS) entry which is preliminary data.</text>
</comment>
<keyword evidence="4 7" id="KW-0812">Transmembrane</keyword>
<feature type="transmembrane region" description="Helical" evidence="7">
    <location>
        <begin position="315"/>
        <end position="336"/>
    </location>
</feature>
<feature type="transmembrane region" description="Helical" evidence="7">
    <location>
        <begin position="228"/>
        <end position="248"/>
    </location>
</feature>
<feature type="domain" description="Acyltransferase 3" evidence="8">
    <location>
        <begin position="11"/>
        <end position="332"/>
    </location>
</feature>
<evidence type="ECO:0000256" key="2">
    <source>
        <dbReference type="ARBA" id="ARBA00007400"/>
    </source>
</evidence>
<dbReference type="InterPro" id="IPR002656">
    <property type="entry name" value="Acyl_transf_3_dom"/>
</dbReference>
<evidence type="ECO:0000256" key="4">
    <source>
        <dbReference type="ARBA" id="ARBA00022692"/>
    </source>
</evidence>
<accession>A0ABV8B4E6</accession>
<dbReference type="EMBL" id="JBHRZT010000067">
    <property type="protein sequence ID" value="MFC3884785.1"/>
    <property type="molecule type" value="Genomic_DNA"/>
</dbReference>
<dbReference type="Pfam" id="PF01757">
    <property type="entry name" value="Acyl_transf_3"/>
    <property type="match status" value="1"/>
</dbReference>
<keyword evidence="5 7" id="KW-1133">Transmembrane helix</keyword>
<evidence type="ECO:0000256" key="5">
    <source>
        <dbReference type="ARBA" id="ARBA00022989"/>
    </source>
</evidence>
<reference evidence="10" key="1">
    <citation type="journal article" date="2019" name="Int. J. Syst. Evol. Microbiol.">
        <title>The Global Catalogue of Microorganisms (GCM) 10K type strain sequencing project: providing services to taxonomists for standard genome sequencing and annotation.</title>
        <authorList>
            <consortium name="The Broad Institute Genomics Platform"/>
            <consortium name="The Broad Institute Genome Sequencing Center for Infectious Disease"/>
            <person name="Wu L."/>
            <person name="Ma J."/>
        </authorList>
    </citation>
    <scope>NUCLEOTIDE SEQUENCE [LARGE SCALE GENOMIC DNA]</scope>
    <source>
        <strain evidence="10">CCUG 61889</strain>
    </source>
</reference>
<name>A0ABV8B4E6_9BACI</name>
<comment type="subcellular location">
    <subcellularLocation>
        <location evidence="1">Cell membrane</location>
        <topology evidence="1">Multi-pass membrane protein</topology>
    </subcellularLocation>
</comment>
<keyword evidence="9" id="KW-0808">Transferase</keyword>
<evidence type="ECO:0000256" key="1">
    <source>
        <dbReference type="ARBA" id="ARBA00004651"/>
    </source>
</evidence>